<feature type="signal peptide" evidence="4">
    <location>
        <begin position="1"/>
        <end position="21"/>
    </location>
</feature>
<comment type="caution">
    <text evidence="6">The sequence shown here is derived from an EMBL/GenBank/DDBJ whole genome shotgun (WGS) entry which is preliminary data.</text>
</comment>
<evidence type="ECO:0000313" key="7">
    <source>
        <dbReference type="Proteomes" id="UP001634747"/>
    </source>
</evidence>
<protein>
    <recommendedName>
        <fullName evidence="5">Type II/III secretion system secretin-like domain-containing protein</fullName>
    </recommendedName>
</protein>
<sequence length="693" mass="72595">MILPLAATLALIGTSSLGAQADQPTPSAPAASAADAGAQSAASATPAPQAAASQGSATTDSASAAAASASGTAASSAPPAIPAHPITAHERRLADRAYDRGLAHMRERRYEDAARDFATAIQQDPSRPSFYQALSVAQEARVTGLLQHAAQERSSNPAAADRLLAQARGIDPANPRVLQHDTTALPSPLVARPALQQLAFVPAGAIVPQVNRVVHTFHESTDTRAFAAELGSIYGLRLALDPDLQSRSFRVDLDDADYNTAMNVFGMVAGVFPTPLDEHSILIAADTEQNRKRFEHLLEETVPLPGYSAEQINEVGTMLRTVFELPDQKQVQSSPLLNALVIRAPEDTLHAMDAVLADLIDSSSEVTVDVKLYSVDSSKVRNLGVTLPTSFTLFSARSEIQNVLNSNASLIQQLIANGALPAGATGAQIAAYLVFVAGLGNGSILQNTLFLFGGGLSALTSGTGSTNSFGVTPIGVATASFPALNFALQTSQAVALDDLQLRVADRQTAIFKAGSRYPIQTAIFSDIATGTNATGSLSSLLSQYLGSSAASALTSVPTIPQFQYEDIGLTVNATPRVMNREEVALKLEVKISALSGNSINGIPILASRDIASSLSLRDGETVVMTSHVADSEAAAVTGIPGLNSIPGLRNLTDRTDNDSHTTLVLLVTPHIVRHSHDLRRGPYVPVQNRPDNE</sequence>
<feature type="chain" id="PRO_5046049432" description="Type II/III secretion system secretin-like domain-containing protein" evidence="4">
    <location>
        <begin position="22"/>
        <end position="693"/>
    </location>
</feature>
<feature type="compositionally biased region" description="Low complexity" evidence="3">
    <location>
        <begin position="19"/>
        <end position="78"/>
    </location>
</feature>
<dbReference type="InterPro" id="IPR011990">
    <property type="entry name" value="TPR-like_helical_dom_sf"/>
</dbReference>
<dbReference type="PROSITE" id="PS50005">
    <property type="entry name" value="TPR"/>
    <property type="match status" value="1"/>
</dbReference>
<dbReference type="InterPro" id="IPR004846">
    <property type="entry name" value="T2SS/T3SS_dom"/>
</dbReference>
<keyword evidence="1" id="KW-0802">TPR repeat</keyword>
<dbReference type="Proteomes" id="UP001634747">
    <property type="component" value="Unassembled WGS sequence"/>
</dbReference>
<evidence type="ECO:0000256" key="2">
    <source>
        <dbReference type="RuleBase" id="RU004003"/>
    </source>
</evidence>
<reference evidence="6 7" key="1">
    <citation type="submission" date="2024-12" db="EMBL/GenBank/DDBJ databases">
        <authorList>
            <person name="Lee Y."/>
        </authorList>
    </citation>
    <scope>NUCLEOTIDE SEQUENCE [LARGE SCALE GENOMIC DNA]</scope>
    <source>
        <strain evidence="6 7">03SUJ4</strain>
    </source>
</reference>
<evidence type="ECO:0000256" key="3">
    <source>
        <dbReference type="SAM" id="MobiDB-lite"/>
    </source>
</evidence>
<dbReference type="SUPFAM" id="SSF48452">
    <property type="entry name" value="TPR-like"/>
    <property type="match status" value="1"/>
</dbReference>
<dbReference type="PANTHER" id="PTHR30332">
    <property type="entry name" value="PROBABLE GENERAL SECRETION PATHWAY PROTEIN D"/>
    <property type="match status" value="1"/>
</dbReference>
<feature type="domain" description="Type II/III secretion system secretin-like" evidence="5">
    <location>
        <begin position="489"/>
        <end position="673"/>
    </location>
</feature>
<evidence type="ECO:0000259" key="5">
    <source>
        <dbReference type="Pfam" id="PF00263"/>
    </source>
</evidence>
<dbReference type="RefSeq" id="WP_344687910.1">
    <property type="nucleotide sequence ID" value="NZ_BAABBH010000001.1"/>
</dbReference>
<organism evidence="6 7">
    <name type="scientific">Terriglobus aquaticus</name>
    <dbReference type="NCBI Taxonomy" id="940139"/>
    <lineage>
        <taxon>Bacteria</taxon>
        <taxon>Pseudomonadati</taxon>
        <taxon>Acidobacteriota</taxon>
        <taxon>Terriglobia</taxon>
        <taxon>Terriglobales</taxon>
        <taxon>Acidobacteriaceae</taxon>
        <taxon>Terriglobus</taxon>
    </lineage>
</organism>
<dbReference type="Gene3D" id="1.25.40.10">
    <property type="entry name" value="Tetratricopeptide repeat domain"/>
    <property type="match status" value="1"/>
</dbReference>
<gene>
    <name evidence="6" type="ORF">ACK2TP_08165</name>
</gene>
<proteinExistence type="inferred from homology"/>
<keyword evidence="7" id="KW-1185">Reference proteome</keyword>
<keyword evidence="4" id="KW-0732">Signal</keyword>
<comment type="similarity">
    <text evidence="2">Belongs to the bacterial secretin family.</text>
</comment>
<evidence type="ECO:0000256" key="1">
    <source>
        <dbReference type="PROSITE-ProRule" id="PRU00339"/>
    </source>
</evidence>
<dbReference type="InterPro" id="IPR019734">
    <property type="entry name" value="TPR_rpt"/>
</dbReference>
<dbReference type="Pfam" id="PF00263">
    <property type="entry name" value="Secretin"/>
    <property type="match status" value="1"/>
</dbReference>
<name>A0ABW9KMB3_9BACT</name>
<dbReference type="PANTHER" id="PTHR30332:SF17">
    <property type="entry name" value="TYPE IV PILIATION SYSTEM PROTEIN DR_0774-RELATED"/>
    <property type="match status" value="1"/>
</dbReference>
<evidence type="ECO:0000256" key="4">
    <source>
        <dbReference type="SAM" id="SignalP"/>
    </source>
</evidence>
<evidence type="ECO:0000313" key="6">
    <source>
        <dbReference type="EMBL" id="MFN2975735.1"/>
    </source>
</evidence>
<accession>A0ABW9KMB3</accession>
<dbReference type="EMBL" id="JBJYXY010000001">
    <property type="protein sequence ID" value="MFN2975735.1"/>
    <property type="molecule type" value="Genomic_DNA"/>
</dbReference>
<feature type="repeat" description="TPR" evidence="1">
    <location>
        <begin position="94"/>
        <end position="127"/>
    </location>
</feature>
<dbReference type="InterPro" id="IPR050810">
    <property type="entry name" value="Bact_Secretion_Sys_Channel"/>
</dbReference>
<feature type="region of interest" description="Disordered" evidence="3">
    <location>
        <begin position="18"/>
        <end position="92"/>
    </location>
</feature>